<dbReference type="AlphaFoldDB" id="A0AAD1SRN1"/>
<evidence type="ECO:0000313" key="2">
    <source>
        <dbReference type="EMBL" id="CAH2306959.1"/>
    </source>
</evidence>
<reference evidence="2" key="1">
    <citation type="submission" date="2022-03" db="EMBL/GenBank/DDBJ databases">
        <authorList>
            <person name="Alioto T."/>
            <person name="Alioto T."/>
            <person name="Gomez Garrido J."/>
        </authorList>
    </citation>
    <scope>NUCLEOTIDE SEQUENCE</scope>
</reference>
<dbReference type="Proteomes" id="UP001295444">
    <property type="component" value="Chromosome 07"/>
</dbReference>
<feature type="compositionally biased region" description="Basic residues" evidence="1">
    <location>
        <begin position="114"/>
        <end position="126"/>
    </location>
</feature>
<keyword evidence="3" id="KW-1185">Reference proteome</keyword>
<sequence length="126" mass="14136">MAAAMCPHAAALPSLGVRLEAILAAFWKRLAARAQQAEAYRPTGGSPKTLPTKPTCGSNNPPAKRIQQRRLHWQIPRWTHKPKRMTLTKLGYRRDRCPGQPRPQAEGTLGKPHLAQRRKPALLRRP</sequence>
<gene>
    <name evidence="2" type="ORF">PECUL_23A058823</name>
</gene>
<feature type="region of interest" description="Disordered" evidence="1">
    <location>
        <begin position="85"/>
        <end position="126"/>
    </location>
</feature>
<accession>A0AAD1SRN1</accession>
<feature type="region of interest" description="Disordered" evidence="1">
    <location>
        <begin position="36"/>
        <end position="63"/>
    </location>
</feature>
<name>A0AAD1SRN1_PELCU</name>
<evidence type="ECO:0000313" key="3">
    <source>
        <dbReference type="Proteomes" id="UP001295444"/>
    </source>
</evidence>
<organism evidence="2 3">
    <name type="scientific">Pelobates cultripes</name>
    <name type="common">Western spadefoot toad</name>
    <dbReference type="NCBI Taxonomy" id="61616"/>
    <lineage>
        <taxon>Eukaryota</taxon>
        <taxon>Metazoa</taxon>
        <taxon>Chordata</taxon>
        <taxon>Craniata</taxon>
        <taxon>Vertebrata</taxon>
        <taxon>Euteleostomi</taxon>
        <taxon>Amphibia</taxon>
        <taxon>Batrachia</taxon>
        <taxon>Anura</taxon>
        <taxon>Pelobatoidea</taxon>
        <taxon>Pelobatidae</taxon>
        <taxon>Pelobates</taxon>
    </lineage>
</organism>
<evidence type="ECO:0000256" key="1">
    <source>
        <dbReference type="SAM" id="MobiDB-lite"/>
    </source>
</evidence>
<proteinExistence type="predicted"/>
<feature type="non-terminal residue" evidence="2">
    <location>
        <position position="126"/>
    </location>
</feature>
<protein>
    <submittedName>
        <fullName evidence="2">Uncharacterized protein</fullName>
    </submittedName>
</protein>
<dbReference type="EMBL" id="OW240918">
    <property type="protein sequence ID" value="CAH2306959.1"/>
    <property type="molecule type" value="Genomic_DNA"/>
</dbReference>